<sequence>MKNKRKFIWLSLYILIYSFSVLSSHALATESELKNKTKAVFIYKLLRYISWPESKKPPSNKPYMLCIVEQNELFGHLKYIEEKDKGFVVQAIKDYSDADDCHMVFVSASSNISTQQILRATNSILTIGESSDFFDRGGMIYFSYGASGLKLNINRSRLMESGLKISSNLLRFADIVK</sequence>
<dbReference type="EMBL" id="CP048620">
    <property type="protein sequence ID" value="QPJ64199.1"/>
    <property type="molecule type" value="Genomic_DNA"/>
</dbReference>
<dbReference type="Pfam" id="PF13689">
    <property type="entry name" value="DUF4154"/>
    <property type="match status" value="1"/>
</dbReference>
<feature type="signal peptide" evidence="1">
    <location>
        <begin position="1"/>
        <end position="28"/>
    </location>
</feature>
<dbReference type="KEGG" id="nva:G3M78_01805"/>
<dbReference type="AlphaFoldDB" id="A0A7T0C0A0"/>
<evidence type="ECO:0000313" key="2">
    <source>
        <dbReference type="EMBL" id="QPJ64199.1"/>
    </source>
</evidence>
<evidence type="ECO:0000256" key="1">
    <source>
        <dbReference type="SAM" id="SignalP"/>
    </source>
</evidence>
<reference evidence="3" key="1">
    <citation type="submission" date="2020-02" db="EMBL/GenBank/DDBJ databases">
        <title>Genomic and physiological characterization of two novel Nitrospinaceae genera.</title>
        <authorList>
            <person name="Mueller A.J."/>
            <person name="Jung M.-Y."/>
            <person name="Strachan C.R."/>
            <person name="Herbold C.W."/>
            <person name="Kirkegaard R.H."/>
            <person name="Daims H."/>
        </authorList>
    </citation>
    <scope>NUCLEOTIDE SEQUENCE [LARGE SCALE GENOMIC DNA]</scope>
</reference>
<accession>A0A7T0C0A0</accession>
<proteinExistence type="predicted"/>
<dbReference type="InterPro" id="IPR025293">
    <property type="entry name" value="YfiR/HmsC-like"/>
</dbReference>
<feature type="chain" id="PRO_5032976884" evidence="1">
    <location>
        <begin position="29"/>
        <end position="177"/>
    </location>
</feature>
<keyword evidence="1" id="KW-0732">Signal</keyword>
<evidence type="ECO:0000313" key="3">
    <source>
        <dbReference type="Proteomes" id="UP000594464"/>
    </source>
</evidence>
<name>A0A7T0C0A0_9BACT</name>
<organism evidence="2 3">
    <name type="scientific">Candidatus Nitrohelix vancouverensis</name>
    <dbReference type="NCBI Taxonomy" id="2705534"/>
    <lineage>
        <taxon>Bacteria</taxon>
        <taxon>Pseudomonadati</taxon>
        <taxon>Nitrospinota/Tectimicrobiota group</taxon>
        <taxon>Nitrospinota</taxon>
        <taxon>Nitrospinia</taxon>
        <taxon>Nitrospinales</taxon>
        <taxon>Nitrospinaceae</taxon>
        <taxon>Candidatus Nitrohelix</taxon>
    </lineage>
</organism>
<gene>
    <name evidence="2" type="ORF">G3M78_01805</name>
</gene>
<dbReference type="Proteomes" id="UP000594464">
    <property type="component" value="Chromosome"/>
</dbReference>
<protein>
    <submittedName>
        <fullName evidence="2">YfiR family protein</fullName>
    </submittedName>
</protein>